<evidence type="ECO:0000313" key="4">
    <source>
        <dbReference type="Proteomes" id="UP000008898"/>
    </source>
</evidence>
<keyword evidence="4" id="KW-1185">Reference proteome</keyword>
<dbReference type="Proteomes" id="UP000008898">
    <property type="component" value="Chromosome"/>
</dbReference>
<feature type="compositionally biased region" description="Basic and acidic residues" evidence="1">
    <location>
        <begin position="166"/>
        <end position="181"/>
    </location>
</feature>
<sequence length="526" mass="57344">MNKKNIDELFQEKFRDFGEVPDKKVWNTIEASLNKKKKKRVIPIWWKLGGAAAILTGVVLAINLFSTPTDAEGSITDTKTHDNKQTEGIKQGEDKDFQESSISNENAITHTQNDSGSEEGDVENTAHDQDVEHKLNTLPKENTNRSKNSKTNRIAPSELTEAGNPSKDKTQEPYNAKKEASDNNLINPEAENALAGSPSTGQDTYASDDGKEGATSPIDQDQEKHPDPIGLKPSEGIVQNAIEDESPNIPENQEDITEKKSIFDEIDPEEEIANNDGESRWSLGPNIAPVYYDALGNGSPVNAIFSSNSKSGSTNMSYGLSIAYAVNDKLRVRSGVNKVDYGYDTQGVEFSGTLQAVASDLLKNISYSGTSKNVVLQSETANIKNYEVSDNSFAPSPGLTEKPGGLRNGSMAQQFGYLEVPLELEYALIDRKLGLNLLGGVSSLFLIDNSISLSSGDLTTEIGEANNVNSVNFSTNVGFGVNYKFTPKIRLNIEPVFKYQLNTFSNVSGDFRPFSVGVYSGLNFMF</sequence>
<dbReference type="HOGENOM" id="CLU_559843_0_0_10"/>
<accession>G0L4Z1</accession>
<evidence type="ECO:0000313" key="3">
    <source>
        <dbReference type="EMBL" id="CAZ95850.1"/>
    </source>
</evidence>
<protein>
    <submittedName>
        <fullName evidence="3">Conserved hypothetical membrane protein</fullName>
    </submittedName>
</protein>
<reference evidence="4" key="1">
    <citation type="submission" date="2009-07" db="EMBL/GenBank/DDBJ databases">
        <title>Complete genome sequence of Zobellia galactanivorans Dsij.</title>
        <authorList>
            <consortium name="Genoscope - CEA"/>
        </authorList>
    </citation>
    <scope>NUCLEOTIDE SEQUENCE [LARGE SCALE GENOMIC DNA]</scope>
    <source>
        <strain evidence="4">DSM 12802 / CCUG 47099 / CIP 106680 / NCIMB 13871 / Dsij</strain>
    </source>
</reference>
<dbReference type="KEGG" id="zga:ZOBELLIA_1797"/>
<organism evidence="3 4">
    <name type="scientific">Zobellia galactanivorans (strain DSM 12802 / CCUG 47099 / CIP 106680 / NCIMB 13871 / Dsij)</name>
    <dbReference type="NCBI Taxonomy" id="63186"/>
    <lineage>
        <taxon>Bacteria</taxon>
        <taxon>Pseudomonadati</taxon>
        <taxon>Bacteroidota</taxon>
        <taxon>Flavobacteriia</taxon>
        <taxon>Flavobacteriales</taxon>
        <taxon>Flavobacteriaceae</taxon>
        <taxon>Zobellia</taxon>
    </lineage>
</organism>
<proteinExistence type="predicted"/>
<gene>
    <name evidence="3" type="ordered locus">zobellia_1797</name>
</gene>
<dbReference type="STRING" id="63186.ZOBELLIA_1797"/>
<feature type="compositionally biased region" description="Basic and acidic residues" evidence="1">
    <location>
        <begin position="78"/>
        <end position="98"/>
    </location>
</feature>
<keyword evidence="2" id="KW-0472">Membrane</keyword>
<dbReference type="AlphaFoldDB" id="G0L4Z1"/>
<keyword evidence="2" id="KW-0812">Transmembrane</keyword>
<feature type="transmembrane region" description="Helical" evidence="2">
    <location>
        <begin position="44"/>
        <end position="65"/>
    </location>
</feature>
<keyword evidence="2" id="KW-1133">Transmembrane helix</keyword>
<feature type="compositionally biased region" description="Basic and acidic residues" evidence="1">
    <location>
        <begin position="124"/>
        <end position="135"/>
    </location>
</feature>
<dbReference type="EMBL" id="FP476056">
    <property type="protein sequence ID" value="CAZ95850.1"/>
    <property type="molecule type" value="Genomic_DNA"/>
</dbReference>
<dbReference type="PATRIC" id="fig|63186.3.peg.1774"/>
<reference evidence="3 4" key="2">
    <citation type="journal article" date="2012" name="Environ. Microbiol.">
        <title>Characterization of the first alginolytic operons in a marine bacterium: from their emergence in marine Flavobacteriia to their independent transfers to marine Proteobacteria and human gut Bacteroides.</title>
        <authorList>
            <person name="Thomas F."/>
            <person name="Barbeyron T."/>
            <person name="Tonon T."/>
            <person name="Genicot S."/>
            <person name="Czjzek M."/>
            <person name="Michel G."/>
        </authorList>
    </citation>
    <scope>NUCLEOTIDE SEQUENCE [LARGE SCALE GENOMIC DNA]</scope>
    <source>
        <strain evidence="4">DSM 12802 / CCUG 47099 / CIP 106680 / NCIMB 13871 / Dsij</strain>
    </source>
</reference>
<evidence type="ECO:0000256" key="2">
    <source>
        <dbReference type="SAM" id="Phobius"/>
    </source>
</evidence>
<feature type="compositionally biased region" description="Polar residues" evidence="1">
    <location>
        <begin position="139"/>
        <end position="154"/>
    </location>
</feature>
<feature type="compositionally biased region" description="Polar residues" evidence="1">
    <location>
        <begin position="99"/>
        <end position="115"/>
    </location>
</feature>
<name>G0L4Z1_ZOBGA</name>
<dbReference type="OrthoDB" id="1113942at2"/>
<dbReference type="RefSeq" id="WP_013993158.1">
    <property type="nucleotide sequence ID" value="NC_015844.1"/>
</dbReference>
<feature type="region of interest" description="Disordered" evidence="1">
    <location>
        <begin position="70"/>
        <end position="234"/>
    </location>
</feature>
<evidence type="ECO:0000256" key="1">
    <source>
        <dbReference type="SAM" id="MobiDB-lite"/>
    </source>
</evidence>